<dbReference type="KEGG" id="osn:115222907"/>
<dbReference type="InterPro" id="IPR029034">
    <property type="entry name" value="Cystine-knot_cytokine"/>
</dbReference>
<evidence type="ECO:0000256" key="2">
    <source>
        <dbReference type="ARBA" id="ARBA00007236"/>
    </source>
</evidence>
<keyword evidence="3" id="KW-0964">Secreted</keyword>
<dbReference type="Pfam" id="PF06083">
    <property type="entry name" value="IL17"/>
    <property type="match status" value="1"/>
</dbReference>
<evidence type="ECO:0000256" key="4">
    <source>
        <dbReference type="ARBA" id="ARBA00022729"/>
    </source>
</evidence>
<proteinExistence type="inferred from homology"/>
<dbReference type="RefSeq" id="XP_029649194.1">
    <property type="nucleotide sequence ID" value="XM_029793334.2"/>
</dbReference>
<accession>A0A6P7TDM3</accession>
<organism evidence="6 7">
    <name type="scientific">Octopus sinensis</name>
    <name type="common">East Asian common octopus</name>
    <dbReference type="NCBI Taxonomy" id="2607531"/>
    <lineage>
        <taxon>Eukaryota</taxon>
        <taxon>Metazoa</taxon>
        <taxon>Spiralia</taxon>
        <taxon>Lophotrochozoa</taxon>
        <taxon>Mollusca</taxon>
        <taxon>Cephalopoda</taxon>
        <taxon>Coleoidea</taxon>
        <taxon>Octopodiformes</taxon>
        <taxon>Octopoda</taxon>
        <taxon>Incirrata</taxon>
        <taxon>Octopodidae</taxon>
        <taxon>Octopus</taxon>
    </lineage>
</organism>
<feature type="signal peptide" evidence="5">
    <location>
        <begin position="1"/>
        <end position="22"/>
    </location>
</feature>
<comment type="similarity">
    <text evidence="2">Belongs to the IL-17 family.</text>
</comment>
<evidence type="ECO:0000256" key="5">
    <source>
        <dbReference type="SAM" id="SignalP"/>
    </source>
</evidence>
<keyword evidence="6" id="KW-1185">Reference proteome</keyword>
<dbReference type="Proteomes" id="UP000515154">
    <property type="component" value="Linkage group LG1"/>
</dbReference>
<evidence type="ECO:0000313" key="7">
    <source>
        <dbReference type="RefSeq" id="XP_029649194.1"/>
    </source>
</evidence>
<dbReference type="GO" id="GO:0005576">
    <property type="term" value="C:extracellular region"/>
    <property type="evidence" value="ECO:0007669"/>
    <property type="project" value="UniProtKB-SubCell"/>
</dbReference>
<sequence length="177" mass="19820">MITKVLVQIVILFFNYLVIVSSASIPTQCKIPTNLQVRFKSLPSEVNSNNFFLPAEMAPTESSEALMTDENKTHPTSAGLSTDIGNRSTCPWSLNIIHNSTYFPPTFTEVVCRCKTCLDSDKNHRCTTLYSKMTVLKRTGECINGWYVYKPSVIDVATACVCARRHNAVFKVKDNVE</sequence>
<gene>
    <name evidence="7" type="primary">LOC115222907</name>
</gene>
<dbReference type="SUPFAM" id="SSF57501">
    <property type="entry name" value="Cystine-knot cytokines"/>
    <property type="match status" value="1"/>
</dbReference>
<comment type="subcellular location">
    <subcellularLocation>
        <location evidence="1">Secreted</location>
    </subcellularLocation>
</comment>
<dbReference type="GO" id="GO:0005125">
    <property type="term" value="F:cytokine activity"/>
    <property type="evidence" value="ECO:0007669"/>
    <property type="project" value="InterPro"/>
</dbReference>
<keyword evidence="4 5" id="KW-0732">Signal</keyword>
<protein>
    <submittedName>
        <fullName evidence="7">Interleukin 17-like protein isoform X1</fullName>
    </submittedName>
</protein>
<evidence type="ECO:0000256" key="3">
    <source>
        <dbReference type="ARBA" id="ARBA00022525"/>
    </source>
</evidence>
<evidence type="ECO:0000256" key="1">
    <source>
        <dbReference type="ARBA" id="ARBA00004613"/>
    </source>
</evidence>
<dbReference type="AlphaFoldDB" id="A0A6P7TDM3"/>
<dbReference type="Gene3D" id="2.10.90.10">
    <property type="entry name" value="Cystine-knot cytokines"/>
    <property type="match status" value="1"/>
</dbReference>
<feature type="chain" id="PRO_5027908097" evidence="5">
    <location>
        <begin position="23"/>
        <end position="177"/>
    </location>
</feature>
<name>A0A6P7TDM3_9MOLL</name>
<evidence type="ECO:0000313" key="6">
    <source>
        <dbReference type="Proteomes" id="UP000515154"/>
    </source>
</evidence>
<reference evidence="7" key="1">
    <citation type="submission" date="2025-08" db="UniProtKB">
        <authorList>
            <consortium name="RefSeq"/>
        </authorList>
    </citation>
    <scope>IDENTIFICATION</scope>
</reference>
<dbReference type="InterPro" id="IPR010345">
    <property type="entry name" value="IL-17_fam"/>
</dbReference>